<gene>
    <name evidence="2" type="ORF">GCM10010964_14020</name>
</gene>
<dbReference type="InterPro" id="IPR001279">
    <property type="entry name" value="Metallo-B-lactamas"/>
</dbReference>
<dbReference type="Proteomes" id="UP000597507">
    <property type="component" value="Unassembled WGS sequence"/>
</dbReference>
<organism evidence="2 3">
    <name type="scientific">Caldovatus sediminis</name>
    <dbReference type="NCBI Taxonomy" id="2041189"/>
    <lineage>
        <taxon>Bacteria</taxon>
        <taxon>Pseudomonadati</taxon>
        <taxon>Pseudomonadota</taxon>
        <taxon>Alphaproteobacteria</taxon>
        <taxon>Acetobacterales</taxon>
        <taxon>Roseomonadaceae</taxon>
        <taxon>Caldovatus</taxon>
    </lineage>
</organism>
<dbReference type="EMBL" id="BMKS01000003">
    <property type="protein sequence ID" value="GGG27281.1"/>
    <property type="molecule type" value="Genomic_DNA"/>
</dbReference>
<name>A0A8J3ED38_9PROT</name>
<dbReference type="SUPFAM" id="SSF56281">
    <property type="entry name" value="Metallo-hydrolase/oxidoreductase"/>
    <property type="match status" value="1"/>
</dbReference>
<dbReference type="InterPro" id="IPR036866">
    <property type="entry name" value="RibonucZ/Hydroxyglut_hydro"/>
</dbReference>
<dbReference type="Pfam" id="PF00753">
    <property type="entry name" value="Lactamase_B"/>
    <property type="match status" value="1"/>
</dbReference>
<keyword evidence="3" id="KW-1185">Reference proteome</keyword>
<reference evidence="2 3" key="1">
    <citation type="journal article" date="2014" name="Int. J. Syst. Evol. Microbiol.">
        <title>Complete genome sequence of Corynebacterium casei LMG S-19264T (=DSM 44701T), isolated from a smear-ripened cheese.</title>
        <authorList>
            <consortium name="US DOE Joint Genome Institute (JGI-PGF)"/>
            <person name="Walter F."/>
            <person name="Albersmeier A."/>
            <person name="Kalinowski J."/>
            <person name="Ruckert C."/>
        </authorList>
    </citation>
    <scope>NUCLEOTIDE SEQUENCE [LARGE SCALE GENOMIC DNA]</scope>
    <source>
        <strain evidence="2 3">CGMCC 1.16330</strain>
    </source>
</reference>
<evidence type="ECO:0000313" key="3">
    <source>
        <dbReference type="Proteomes" id="UP000597507"/>
    </source>
</evidence>
<evidence type="ECO:0000259" key="1">
    <source>
        <dbReference type="SMART" id="SM00849"/>
    </source>
</evidence>
<dbReference type="RefSeq" id="WP_188899290.1">
    <property type="nucleotide sequence ID" value="NZ_BMKS01000003.1"/>
</dbReference>
<accession>A0A8J3ED38</accession>
<feature type="domain" description="Metallo-beta-lactamase" evidence="1">
    <location>
        <begin position="75"/>
        <end position="245"/>
    </location>
</feature>
<dbReference type="Gene3D" id="3.60.15.10">
    <property type="entry name" value="Ribonuclease Z/Hydroxyacylglutathione hydrolase-like"/>
    <property type="match status" value="1"/>
</dbReference>
<sequence>MAHFVCATCGTQFADSGEAPPPCCPICEDPRQYVPSGGQAWTTLEALRARGHANAWRQVAADLLAIHSVPQVGIGQRALLVRTPHGNVLWDCITLLDEATVALVRGLGGLAAIAISHPHYYSAMVEWSRAFGCPVWLHAADRRHVMRPDAGALRFWEGEARALLPGVTLHRLGGHFAGGTVLHWANGRGGALLSGDIAQVAPDRHVSFLWSYPNMIPLPAAEVARMGAVLAALEFDAVHGAFPGRDIPSGGKAAVARSVARYLAALEAVPGE</sequence>
<proteinExistence type="predicted"/>
<dbReference type="PANTHER" id="PTHR36839">
    <property type="entry name" value="METALLO-BETA-LACTAMASE FAMILY PROTEIN (AFU_ORTHOLOGUE AFUA_5G12770)"/>
    <property type="match status" value="1"/>
</dbReference>
<evidence type="ECO:0000313" key="2">
    <source>
        <dbReference type="EMBL" id="GGG27281.1"/>
    </source>
</evidence>
<comment type="caution">
    <text evidence="2">The sequence shown here is derived from an EMBL/GenBank/DDBJ whole genome shotgun (WGS) entry which is preliminary data.</text>
</comment>
<dbReference type="AlphaFoldDB" id="A0A8J3ED38"/>
<dbReference type="SMART" id="SM00849">
    <property type="entry name" value="Lactamase_B"/>
    <property type="match status" value="1"/>
</dbReference>
<protein>
    <submittedName>
        <fullName evidence="2">MBL fold metallo-hydrolase</fullName>
    </submittedName>
</protein>
<dbReference type="PANTHER" id="PTHR36839:SF1">
    <property type="entry name" value="METALLO-BETA-LACTAMASE FAMILY PROTEIN (AFU_ORTHOLOGUE AFUA_5G12770)"/>
    <property type="match status" value="1"/>
</dbReference>